<reference evidence="1" key="2">
    <citation type="journal article" date="2023" name="Science">
        <title>Genomic signatures of disease resistance in endangered staghorn corals.</title>
        <authorList>
            <person name="Vollmer S.V."/>
            <person name="Selwyn J.D."/>
            <person name="Despard B.A."/>
            <person name="Roesel C.L."/>
        </authorList>
    </citation>
    <scope>NUCLEOTIDE SEQUENCE</scope>
    <source>
        <strain evidence="1">K2</strain>
    </source>
</reference>
<accession>A0AAD9V5R3</accession>
<evidence type="ECO:0000313" key="2">
    <source>
        <dbReference type="Proteomes" id="UP001249851"/>
    </source>
</evidence>
<organism evidence="1 2">
    <name type="scientific">Acropora cervicornis</name>
    <name type="common">Staghorn coral</name>
    <dbReference type="NCBI Taxonomy" id="6130"/>
    <lineage>
        <taxon>Eukaryota</taxon>
        <taxon>Metazoa</taxon>
        <taxon>Cnidaria</taxon>
        <taxon>Anthozoa</taxon>
        <taxon>Hexacorallia</taxon>
        <taxon>Scleractinia</taxon>
        <taxon>Astrocoeniina</taxon>
        <taxon>Acroporidae</taxon>
        <taxon>Acropora</taxon>
    </lineage>
</organism>
<comment type="caution">
    <text evidence="1">The sequence shown here is derived from an EMBL/GenBank/DDBJ whole genome shotgun (WGS) entry which is preliminary data.</text>
</comment>
<dbReference type="PANTHER" id="PTHR47331">
    <property type="entry name" value="PHD-TYPE DOMAIN-CONTAINING PROTEIN"/>
    <property type="match status" value="1"/>
</dbReference>
<gene>
    <name evidence="1" type="ORF">P5673_015118</name>
</gene>
<protein>
    <submittedName>
        <fullName evidence="1">Uncharacterized protein</fullName>
    </submittedName>
</protein>
<dbReference type="AlphaFoldDB" id="A0AAD9V5R3"/>
<evidence type="ECO:0000313" key="1">
    <source>
        <dbReference type="EMBL" id="KAK2561740.1"/>
    </source>
</evidence>
<dbReference type="Proteomes" id="UP001249851">
    <property type="component" value="Unassembled WGS sequence"/>
</dbReference>
<proteinExistence type="predicted"/>
<sequence length="158" mass="17814">MGPMTPPDSFTYIRYSLICIYSCSVTLSNDQNFYMDNLLKSVNDITTMSLLQQEMISLLARGGFRLNKWSKVLSWIPSHELACPTLNLDLDNLPVERTLGMKWNMVSDSLCFSVCLAQPVLTKRRILSRVSSIFEPLGVLSPCQVLNSNIMEEEKALG</sequence>
<reference evidence="1" key="1">
    <citation type="journal article" date="2023" name="G3 (Bethesda)">
        <title>Whole genome assembly and annotation of the endangered Caribbean coral Acropora cervicornis.</title>
        <authorList>
            <person name="Selwyn J.D."/>
            <person name="Vollmer S.V."/>
        </authorList>
    </citation>
    <scope>NUCLEOTIDE SEQUENCE</scope>
    <source>
        <strain evidence="1">K2</strain>
    </source>
</reference>
<dbReference type="EMBL" id="JARQWQ010000031">
    <property type="protein sequence ID" value="KAK2561740.1"/>
    <property type="molecule type" value="Genomic_DNA"/>
</dbReference>
<keyword evidence="2" id="KW-1185">Reference proteome</keyword>
<name>A0AAD9V5R3_ACRCE</name>